<accession>A0A6I4IEV7</accession>
<evidence type="ECO:0000256" key="3">
    <source>
        <dbReference type="ARBA" id="ARBA00022801"/>
    </source>
</evidence>
<dbReference type="PRINTS" id="PR00723">
    <property type="entry name" value="SUBTILISIN"/>
</dbReference>
<dbReference type="PANTHER" id="PTHR43806">
    <property type="entry name" value="PEPTIDASE S8"/>
    <property type="match status" value="1"/>
</dbReference>
<dbReference type="GO" id="GO:0004252">
    <property type="term" value="F:serine-type endopeptidase activity"/>
    <property type="evidence" value="ECO:0007669"/>
    <property type="project" value="UniProtKB-UniRule"/>
</dbReference>
<feature type="active site" description="Charge relay system" evidence="5">
    <location>
        <position position="168"/>
    </location>
</feature>
<dbReference type="AlphaFoldDB" id="A0A6I4IEV7"/>
<keyword evidence="6" id="KW-0732">Signal</keyword>
<dbReference type="PROSITE" id="PS51257">
    <property type="entry name" value="PROKAR_LIPOPROTEIN"/>
    <property type="match status" value="1"/>
</dbReference>
<dbReference type="Proteomes" id="UP000431264">
    <property type="component" value="Unassembled WGS sequence"/>
</dbReference>
<feature type="active site" description="Charge relay system" evidence="5">
    <location>
        <position position="383"/>
    </location>
</feature>
<keyword evidence="3 5" id="KW-0378">Hydrolase</keyword>
<name>A0A6I4IEV7_9FLAO</name>
<dbReference type="EMBL" id="WQLW01000002">
    <property type="protein sequence ID" value="MVO08243.1"/>
    <property type="molecule type" value="Genomic_DNA"/>
</dbReference>
<dbReference type="Gene3D" id="3.40.50.200">
    <property type="entry name" value="Peptidase S8/S53 domain"/>
    <property type="match status" value="1"/>
</dbReference>
<dbReference type="InterPro" id="IPR036852">
    <property type="entry name" value="Peptidase_S8/S53_dom_sf"/>
</dbReference>
<keyword evidence="9" id="KW-1185">Reference proteome</keyword>
<gene>
    <name evidence="8" type="ORF">GOQ30_03570</name>
</gene>
<dbReference type="Pfam" id="PF00082">
    <property type="entry name" value="Peptidase_S8"/>
    <property type="match status" value="1"/>
</dbReference>
<feature type="signal peptide" evidence="6">
    <location>
        <begin position="1"/>
        <end position="21"/>
    </location>
</feature>
<comment type="caution">
    <text evidence="8">The sequence shown here is derived from an EMBL/GenBank/DDBJ whole genome shotgun (WGS) entry which is preliminary data.</text>
</comment>
<evidence type="ECO:0000259" key="7">
    <source>
        <dbReference type="Pfam" id="PF00082"/>
    </source>
</evidence>
<evidence type="ECO:0000256" key="5">
    <source>
        <dbReference type="PROSITE-ProRule" id="PRU01240"/>
    </source>
</evidence>
<feature type="domain" description="Peptidase S8/S53" evidence="7">
    <location>
        <begin position="160"/>
        <end position="405"/>
    </location>
</feature>
<feature type="chain" id="PRO_5026150032" evidence="6">
    <location>
        <begin position="22"/>
        <end position="437"/>
    </location>
</feature>
<protein>
    <submittedName>
        <fullName evidence="8">S8 family serine peptidase</fullName>
    </submittedName>
</protein>
<dbReference type="InterPro" id="IPR015500">
    <property type="entry name" value="Peptidase_S8_subtilisin-rel"/>
</dbReference>
<reference evidence="9" key="1">
    <citation type="submission" date="2019-05" db="EMBL/GenBank/DDBJ databases">
        <title>Flavobacterium profundi sp. nov., isolated from a deep-sea seamount.</title>
        <authorList>
            <person name="Zhang D.-C."/>
        </authorList>
    </citation>
    <scope>NUCLEOTIDE SEQUENCE [LARGE SCALE GENOMIC DNA]</scope>
    <source>
        <strain evidence="9">TP390</strain>
    </source>
</reference>
<keyword evidence="2 5" id="KW-0645">Protease</keyword>
<dbReference type="InterPro" id="IPR000209">
    <property type="entry name" value="Peptidase_S8/S53_dom"/>
</dbReference>
<dbReference type="InterPro" id="IPR050131">
    <property type="entry name" value="Peptidase_S8_subtilisin-like"/>
</dbReference>
<dbReference type="OrthoDB" id="944909at2"/>
<dbReference type="PROSITE" id="PS51892">
    <property type="entry name" value="SUBTILASE"/>
    <property type="match status" value="1"/>
</dbReference>
<evidence type="ECO:0000313" key="8">
    <source>
        <dbReference type="EMBL" id="MVO08243.1"/>
    </source>
</evidence>
<evidence type="ECO:0000256" key="4">
    <source>
        <dbReference type="ARBA" id="ARBA00022825"/>
    </source>
</evidence>
<dbReference type="PROSITE" id="PS00138">
    <property type="entry name" value="SUBTILASE_SER"/>
    <property type="match status" value="1"/>
</dbReference>
<dbReference type="GO" id="GO:0006508">
    <property type="term" value="P:proteolysis"/>
    <property type="evidence" value="ECO:0007669"/>
    <property type="project" value="UniProtKB-KW"/>
</dbReference>
<feature type="active site" description="Charge relay system" evidence="5">
    <location>
        <position position="220"/>
    </location>
</feature>
<dbReference type="PANTHER" id="PTHR43806:SF11">
    <property type="entry name" value="CEREVISIN-RELATED"/>
    <property type="match status" value="1"/>
</dbReference>
<dbReference type="SUPFAM" id="SSF52743">
    <property type="entry name" value="Subtilisin-like"/>
    <property type="match status" value="1"/>
</dbReference>
<organism evidence="8 9">
    <name type="scientific">Flavobacterium profundi</name>
    <dbReference type="NCBI Taxonomy" id="1774945"/>
    <lineage>
        <taxon>Bacteria</taxon>
        <taxon>Pseudomonadati</taxon>
        <taxon>Bacteroidota</taxon>
        <taxon>Flavobacteriia</taxon>
        <taxon>Flavobacteriales</taxon>
        <taxon>Flavobacteriaceae</taxon>
        <taxon>Flavobacterium</taxon>
    </lineage>
</organism>
<comment type="similarity">
    <text evidence="1 5">Belongs to the peptidase S8 family.</text>
</comment>
<evidence type="ECO:0000256" key="2">
    <source>
        <dbReference type="ARBA" id="ARBA00022670"/>
    </source>
</evidence>
<dbReference type="InterPro" id="IPR023828">
    <property type="entry name" value="Peptidase_S8_Ser-AS"/>
</dbReference>
<keyword evidence="4 5" id="KW-0720">Serine protease</keyword>
<evidence type="ECO:0000256" key="1">
    <source>
        <dbReference type="ARBA" id="ARBA00011073"/>
    </source>
</evidence>
<dbReference type="RefSeq" id="WP_140996639.1">
    <property type="nucleotide sequence ID" value="NZ_VDCZ01000002.1"/>
</dbReference>
<sequence>MKKFKMTSYFGLLLFVLFSCTNEDTYDENFSNENEKSNETTIANRLMSRTALPRYSNDRLIVRFAPGVADSIKADLRDIHGVTNFKLCEHCTDDTIELWMFGNGINIEPKKSAIEQGSGGGVEAIVDVDYEFTFGIDLNNPDLGTANDYNYHSYIKSSNDGVTIAVLDTGIAPTIGGDDNAVFTAPFLYNADGDGNPSILSGWDFVNHDHNTFDDNNGRHGTVVSSIITSILNDSPSAIPHQIMPLKVCDQYGKASYFDFLCATNFGLEHADILQMSLGWYDDGFGDFLNTIISSLINEHPEVIIVTSAGNQQNNNDLLAHYPSGYTHENIIAVAAANKYANEAFTFGNSNIANFSNYGLESVDVFSRGENIPFLGYDMSGTSFAAPVVAGVIARYKYEHPGFSTGELLFQVINSGSVCPTSFDTAKKVKYNKVILP</sequence>
<evidence type="ECO:0000313" key="9">
    <source>
        <dbReference type="Proteomes" id="UP000431264"/>
    </source>
</evidence>
<evidence type="ECO:0000256" key="6">
    <source>
        <dbReference type="SAM" id="SignalP"/>
    </source>
</evidence>
<proteinExistence type="inferred from homology"/>